<evidence type="ECO:0000313" key="1">
    <source>
        <dbReference type="EMBL" id="OFV66659.1"/>
    </source>
</evidence>
<gene>
    <name evidence="1" type="ORF">SBU_000626</name>
</gene>
<organism evidence="1 2">
    <name type="scientific">Candidatus Syntropharchaeum butanivorans</name>
    <dbReference type="NCBI Taxonomy" id="1839936"/>
    <lineage>
        <taxon>Archaea</taxon>
        <taxon>Methanobacteriati</taxon>
        <taxon>Methanobacteriota</taxon>
        <taxon>Stenosarchaea group</taxon>
        <taxon>Methanomicrobia</taxon>
        <taxon>Methanosarcinales</taxon>
        <taxon>ANME-2 cluster</taxon>
        <taxon>Candidatus Syntropharchaeum</taxon>
    </lineage>
</organism>
<dbReference type="EMBL" id="LYOR01000002">
    <property type="protein sequence ID" value="OFV66659.1"/>
    <property type="molecule type" value="Genomic_DNA"/>
</dbReference>
<dbReference type="STRING" id="1839936.SBU_000626"/>
<sequence length="99" mass="11129">MVNDENERGMGRLGEKIDTGLNILKGIAEKVELPKLDKEKFEEAIGLIREAKDALEIPGIKDILELAEGRRIEARLSFDKLTLDGSIRVDLTPLKEEEK</sequence>
<evidence type="ECO:0000313" key="2">
    <source>
        <dbReference type="Proteomes" id="UP000185779"/>
    </source>
</evidence>
<keyword evidence="2" id="KW-1185">Reference proteome</keyword>
<accession>A0A1F2P5R8</accession>
<comment type="caution">
    <text evidence="1">The sequence shown here is derived from an EMBL/GenBank/DDBJ whole genome shotgun (WGS) entry which is preliminary data.</text>
</comment>
<dbReference type="Proteomes" id="UP000185779">
    <property type="component" value="Unassembled WGS sequence"/>
</dbReference>
<protein>
    <submittedName>
        <fullName evidence="1">Uncharacterized protein</fullName>
    </submittedName>
</protein>
<dbReference type="AlphaFoldDB" id="A0A1F2P5R8"/>
<reference evidence="1" key="1">
    <citation type="submission" date="2016-05" db="EMBL/GenBank/DDBJ databases">
        <title>Microbial consortia oxidize butane by reversing methanogenesis.</title>
        <authorList>
            <person name="Laso-Perez R."/>
            <person name="Richter M."/>
            <person name="Wegener G."/>
            <person name="Musat F."/>
        </authorList>
    </citation>
    <scope>NUCLEOTIDE SEQUENCE [LARGE SCALE GENOMIC DNA]</scope>
    <source>
        <strain evidence="1">BOX1</strain>
    </source>
</reference>
<name>A0A1F2P5R8_9EURY</name>
<proteinExistence type="predicted"/>